<keyword evidence="1" id="KW-0732">Signal</keyword>
<feature type="chain" id="PRO_5046562381" description="Methylamine utilization protein" evidence="1">
    <location>
        <begin position="33"/>
        <end position="266"/>
    </location>
</feature>
<dbReference type="InterPro" id="IPR008972">
    <property type="entry name" value="Cupredoxin"/>
</dbReference>
<evidence type="ECO:0008006" key="4">
    <source>
        <dbReference type="Google" id="ProtNLM"/>
    </source>
</evidence>
<evidence type="ECO:0000313" key="2">
    <source>
        <dbReference type="EMBL" id="QDV87888.1"/>
    </source>
</evidence>
<dbReference type="Gene3D" id="2.60.40.420">
    <property type="entry name" value="Cupredoxins - blue copper proteins"/>
    <property type="match status" value="1"/>
</dbReference>
<sequence length="266" mass="29027">MNHFVSMTRLFVPTAVVIAVSTLLTAVSPAQAQAQETGTLRMTFKLKGAAKSFPPITPNVDQAFCGSKMIPDETLVVNSKNNGIKNVIVYVYTGRRGTQLPPMELEPETHTLANQDCRFEPHVVIAKKGDTIKVTNPDKVGHNANFQFFNNTQQNLTVPAGGAVEIELKEDEPAPIPVACNIHNWMKAQVVVLDHPFAAVSDEDGVLEIKGLPVGEVIFRANHENGSLKDVIVNGEETEWRSSKFEVEIKPGLNDMGTIEVPADAF</sequence>
<reference evidence="2 3" key="1">
    <citation type="submission" date="2019-02" db="EMBL/GenBank/DDBJ databases">
        <title>Deep-cultivation of Planctomycetes and their phenomic and genomic characterization uncovers novel biology.</title>
        <authorList>
            <person name="Wiegand S."/>
            <person name="Jogler M."/>
            <person name="Boedeker C."/>
            <person name="Pinto D."/>
            <person name="Vollmers J."/>
            <person name="Rivas-Marin E."/>
            <person name="Kohn T."/>
            <person name="Peeters S.H."/>
            <person name="Heuer A."/>
            <person name="Rast P."/>
            <person name="Oberbeckmann S."/>
            <person name="Bunk B."/>
            <person name="Jeske O."/>
            <person name="Meyerdierks A."/>
            <person name="Storesund J.E."/>
            <person name="Kallscheuer N."/>
            <person name="Luecker S."/>
            <person name="Lage O.M."/>
            <person name="Pohl T."/>
            <person name="Merkel B.J."/>
            <person name="Hornburger P."/>
            <person name="Mueller R.-W."/>
            <person name="Bruemmer F."/>
            <person name="Labrenz M."/>
            <person name="Spormann A.M."/>
            <person name="Op den Camp H."/>
            <person name="Overmann J."/>
            <person name="Amann R."/>
            <person name="Jetten M.S.M."/>
            <person name="Mascher T."/>
            <person name="Medema M.H."/>
            <person name="Devos D.P."/>
            <person name="Kaster A.-K."/>
            <person name="Ovreas L."/>
            <person name="Rohde M."/>
            <person name="Galperin M.Y."/>
            <person name="Jogler C."/>
        </authorList>
    </citation>
    <scope>NUCLEOTIDE SEQUENCE [LARGE SCALE GENOMIC DNA]</scope>
    <source>
        <strain evidence="2 3">TBK1r</strain>
    </source>
</reference>
<keyword evidence="3" id="KW-1185">Reference proteome</keyword>
<organism evidence="2 3">
    <name type="scientific">Stieleria magnilauensis</name>
    <dbReference type="NCBI Taxonomy" id="2527963"/>
    <lineage>
        <taxon>Bacteria</taxon>
        <taxon>Pseudomonadati</taxon>
        <taxon>Planctomycetota</taxon>
        <taxon>Planctomycetia</taxon>
        <taxon>Pirellulales</taxon>
        <taxon>Pirellulaceae</taxon>
        <taxon>Stieleria</taxon>
    </lineage>
</organism>
<proteinExistence type="predicted"/>
<evidence type="ECO:0000313" key="3">
    <source>
        <dbReference type="Proteomes" id="UP000318081"/>
    </source>
</evidence>
<protein>
    <recommendedName>
        <fullName evidence="4">Methylamine utilization protein</fullName>
    </recommendedName>
</protein>
<accession>A0ABX5Y0U0</accession>
<dbReference type="Proteomes" id="UP000318081">
    <property type="component" value="Chromosome"/>
</dbReference>
<dbReference type="SUPFAM" id="SSF49503">
    <property type="entry name" value="Cupredoxins"/>
    <property type="match status" value="1"/>
</dbReference>
<dbReference type="EMBL" id="CP036432">
    <property type="protein sequence ID" value="QDV87888.1"/>
    <property type="molecule type" value="Genomic_DNA"/>
</dbReference>
<evidence type="ECO:0000256" key="1">
    <source>
        <dbReference type="SAM" id="SignalP"/>
    </source>
</evidence>
<feature type="signal peptide" evidence="1">
    <location>
        <begin position="1"/>
        <end position="32"/>
    </location>
</feature>
<gene>
    <name evidence="2" type="ORF">TBK1r_69200</name>
</gene>
<name>A0ABX5Y0U0_9BACT</name>